<dbReference type="RefSeq" id="WP_151000012.1">
    <property type="nucleotide sequence ID" value="NZ_BPQY01000656.1"/>
</dbReference>
<dbReference type="Gene3D" id="2.60.40.420">
    <property type="entry name" value="Cupredoxins - blue copper proteins"/>
    <property type="match status" value="1"/>
</dbReference>
<dbReference type="SUPFAM" id="SSF49503">
    <property type="entry name" value="Cupredoxins"/>
    <property type="match status" value="1"/>
</dbReference>
<dbReference type="PANTHER" id="PTHR36507:SF1">
    <property type="entry name" value="BLL1555 PROTEIN"/>
    <property type="match status" value="1"/>
</dbReference>
<evidence type="ECO:0000313" key="3">
    <source>
        <dbReference type="EMBL" id="KAB1079277.1"/>
    </source>
</evidence>
<gene>
    <name evidence="3" type="ORF">F6X53_10670</name>
</gene>
<accession>A0A6L3T2W2</accession>
<organism evidence="3 4">
    <name type="scientific">Methylobacterium soli</name>
    <dbReference type="NCBI Taxonomy" id="553447"/>
    <lineage>
        <taxon>Bacteria</taxon>
        <taxon>Pseudomonadati</taxon>
        <taxon>Pseudomonadota</taxon>
        <taxon>Alphaproteobacteria</taxon>
        <taxon>Hyphomicrobiales</taxon>
        <taxon>Methylobacteriaceae</taxon>
        <taxon>Methylobacterium</taxon>
    </lineage>
</organism>
<feature type="signal peptide" evidence="1">
    <location>
        <begin position="1"/>
        <end position="27"/>
    </location>
</feature>
<reference evidence="3 4" key="1">
    <citation type="submission" date="2019-09" db="EMBL/GenBank/DDBJ databases">
        <title>YIM 48816 draft genome.</title>
        <authorList>
            <person name="Jiang L."/>
        </authorList>
    </citation>
    <scope>NUCLEOTIDE SEQUENCE [LARGE SCALE GENOMIC DNA]</scope>
    <source>
        <strain evidence="3 4">YIM 48816</strain>
    </source>
</reference>
<sequence>MPSPHTLPRRFRPWLVAAVSVPILALAAGRGAPASERTGTDPVIIRIDNFTFGPETLTVAPGTTVTWVNGDDIPHTVVAQNKLFRSRTLDTDDRYSFTFEAPGEYAYFCSLHPHMTGTVVVRRPTN</sequence>
<dbReference type="PANTHER" id="PTHR36507">
    <property type="entry name" value="BLL1555 PROTEIN"/>
    <property type="match status" value="1"/>
</dbReference>
<name>A0A6L3T2W2_9HYPH</name>
<comment type="caution">
    <text evidence="3">The sequence shown here is derived from an EMBL/GenBank/DDBJ whole genome shotgun (WGS) entry which is preliminary data.</text>
</comment>
<dbReference type="InterPro" id="IPR008972">
    <property type="entry name" value="Cupredoxin"/>
</dbReference>
<protein>
    <submittedName>
        <fullName evidence="3">Amicyanin</fullName>
    </submittedName>
</protein>
<evidence type="ECO:0000259" key="2">
    <source>
        <dbReference type="Pfam" id="PF13473"/>
    </source>
</evidence>
<dbReference type="InterPro" id="IPR052721">
    <property type="entry name" value="ET_Amicyanin"/>
</dbReference>
<dbReference type="Pfam" id="PF13473">
    <property type="entry name" value="Cupredoxin_1"/>
    <property type="match status" value="1"/>
</dbReference>
<feature type="domain" description="EfeO-type cupredoxin-like" evidence="2">
    <location>
        <begin position="34"/>
        <end position="121"/>
    </location>
</feature>
<dbReference type="EMBL" id="VZZK01000009">
    <property type="protein sequence ID" value="KAB1079277.1"/>
    <property type="molecule type" value="Genomic_DNA"/>
</dbReference>
<feature type="chain" id="PRO_5027050531" evidence="1">
    <location>
        <begin position="28"/>
        <end position="126"/>
    </location>
</feature>
<evidence type="ECO:0000313" key="4">
    <source>
        <dbReference type="Proteomes" id="UP000474159"/>
    </source>
</evidence>
<keyword evidence="1" id="KW-0732">Signal</keyword>
<dbReference type="Proteomes" id="UP000474159">
    <property type="component" value="Unassembled WGS sequence"/>
</dbReference>
<evidence type="ECO:0000256" key="1">
    <source>
        <dbReference type="SAM" id="SignalP"/>
    </source>
</evidence>
<dbReference type="InterPro" id="IPR035668">
    <property type="entry name" value="Amicyanin"/>
</dbReference>
<dbReference type="OrthoDB" id="9796416at2"/>
<proteinExistence type="predicted"/>
<dbReference type="CDD" id="cd13921">
    <property type="entry name" value="Amicyanin"/>
    <property type="match status" value="1"/>
</dbReference>
<keyword evidence="4" id="KW-1185">Reference proteome</keyword>
<dbReference type="InterPro" id="IPR028096">
    <property type="entry name" value="EfeO_Cupredoxin"/>
</dbReference>
<dbReference type="AlphaFoldDB" id="A0A6L3T2W2"/>